<dbReference type="Pfam" id="PF24864">
    <property type="entry name" value="DUF7730"/>
    <property type="match status" value="1"/>
</dbReference>
<feature type="region of interest" description="Disordered" evidence="1">
    <location>
        <begin position="56"/>
        <end position="109"/>
    </location>
</feature>
<dbReference type="EMBL" id="DF977510">
    <property type="protein sequence ID" value="GAP91552.1"/>
    <property type="molecule type" value="Genomic_DNA"/>
</dbReference>
<dbReference type="PANTHER" id="PTHR38790:SF9">
    <property type="entry name" value="F-BOX DOMAIN-CONTAINING PROTEIN"/>
    <property type="match status" value="1"/>
</dbReference>
<dbReference type="PANTHER" id="PTHR38790">
    <property type="entry name" value="2EXR DOMAIN-CONTAINING PROTEIN-RELATED"/>
    <property type="match status" value="1"/>
</dbReference>
<feature type="domain" description="DUF7730" evidence="2">
    <location>
        <begin position="150"/>
        <end position="312"/>
    </location>
</feature>
<keyword evidence="4" id="KW-1185">Reference proteome</keyword>
<dbReference type="OrthoDB" id="10249045at2759"/>
<name>A0A1W2TSN2_ROSNE</name>
<protein>
    <recommendedName>
        <fullName evidence="2">DUF7730 domain-containing protein</fullName>
    </recommendedName>
</protein>
<evidence type="ECO:0000259" key="2">
    <source>
        <dbReference type="Pfam" id="PF24864"/>
    </source>
</evidence>
<organism evidence="3">
    <name type="scientific">Rosellinia necatrix</name>
    <name type="common">White root-rot fungus</name>
    <dbReference type="NCBI Taxonomy" id="77044"/>
    <lineage>
        <taxon>Eukaryota</taxon>
        <taxon>Fungi</taxon>
        <taxon>Dikarya</taxon>
        <taxon>Ascomycota</taxon>
        <taxon>Pezizomycotina</taxon>
        <taxon>Sordariomycetes</taxon>
        <taxon>Xylariomycetidae</taxon>
        <taxon>Xylariales</taxon>
        <taxon>Xylariaceae</taxon>
        <taxon>Rosellinia</taxon>
    </lineage>
</organism>
<sequence>MNALQGLFFRRHKRAGDDASKTLAELRRKCDANTLTAAEAQNLLRLAGEAREALTPRETVNLQQALTGKPPPSEWAPKRDPAALRRANAGPASSRRRADTNEMPPAAQARSPLFRLPPELRRQIWAYVVGGRTVYWSTSECYLVQQSDMQEPYWRGVRGLLTVPLLCRKSYQESIDLVYSQNTFGAGFGSSSDAGSIKELFEQMVVDLRPERVASIRSLEIGFHLAEGVTQYYDSHPQAWDISLNIPSPVSYKEWDSVCAAVANMKGLRRLVVVVWASGDRRHEFRAREADMMKIPAGMTGLEKSEFWLPWNVDPSISRELVGEIQGTYIVKRDFEDRTRFGVSVPNYKH</sequence>
<evidence type="ECO:0000313" key="4">
    <source>
        <dbReference type="Proteomes" id="UP000054516"/>
    </source>
</evidence>
<dbReference type="Proteomes" id="UP000054516">
    <property type="component" value="Unassembled WGS sequence"/>
</dbReference>
<accession>A0A1W2TSN2</accession>
<gene>
    <name evidence="3" type="ORF">SAMD00023353_6500420</name>
</gene>
<dbReference type="InterPro" id="IPR056632">
    <property type="entry name" value="DUF7730"/>
</dbReference>
<dbReference type="STRING" id="77044.A0A1W2TSN2"/>
<evidence type="ECO:0000313" key="3">
    <source>
        <dbReference type="EMBL" id="GAP91552.1"/>
    </source>
</evidence>
<dbReference type="AlphaFoldDB" id="A0A1W2TSN2"/>
<reference evidence="3" key="1">
    <citation type="submission" date="2016-03" db="EMBL/GenBank/DDBJ databases">
        <title>Draft genome sequence of Rosellinia necatrix.</title>
        <authorList>
            <person name="Kanematsu S."/>
        </authorList>
    </citation>
    <scope>NUCLEOTIDE SEQUENCE [LARGE SCALE GENOMIC DNA]</scope>
    <source>
        <strain evidence="3">W97</strain>
    </source>
</reference>
<evidence type="ECO:0000256" key="1">
    <source>
        <dbReference type="SAM" id="MobiDB-lite"/>
    </source>
</evidence>
<proteinExistence type="predicted"/>